<dbReference type="Proteomes" id="UP001479436">
    <property type="component" value="Unassembled WGS sequence"/>
</dbReference>
<dbReference type="PANTHER" id="PTHR11188">
    <property type="entry name" value="ARRESTIN DOMAIN CONTAINING PROTEIN"/>
    <property type="match status" value="1"/>
</dbReference>
<reference evidence="2 3" key="1">
    <citation type="submission" date="2023-04" db="EMBL/GenBank/DDBJ databases">
        <title>Genome of Basidiobolus ranarum AG-B5.</title>
        <authorList>
            <person name="Stajich J.E."/>
            <person name="Carter-House D."/>
            <person name="Gryganskyi A."/>
        </authorList>
    </citation>
    <scope>NUCLEOTIDE SEQUENCE [LARGE SCALE GENOMIC DNA]</scope>
    <source>
        <strain evidence="2 3">AG-B5</strain>
    </source>
</reference>
<dbReference type="InterPro" id="IPR014756">
    <property type="entry name" value="Ig_E-set"/>
</dbReference>
<dbReference type="InterPro" id="IPR011021">
    <property type="entry name" value="Arrestin-like_N"/>
</dbReference>
<dbReference type="Gene3D" id="2.60.40.640">
    <property type="match status" value="1"/>
</dbReference>
<feature type="domain" description="Arrestin-like N-terminal" evidence="1">
    <location>
        <begin position="26"/>
        <end position="128"/>
    </location>
</feature>
<evidence type="ECO:0000313" key="3">
    <source>
        <dbReference type="Proteomes" id="UP001479436"/>
    </source>
</evidence>
<evidence type="ECO:0000259" key="1">
    <source>
        <dbReference type="Pfam" id="PF00339"/>
    </source>
</evidence>
<dbReference type="SUPFAM" id="SSF81296">
    <property type="entry name" value="E set domains"/>
    <property type="match status" value="1"/>
</dbReference>
<sequence>MWSNNSISLQLQSENIVLYGTSESASGQLLRGSVTLDIRSRTKISSIVLTFQGVATILNSKQDNDAFFQKQFEFLRAVEDAKDFLPGQYNYNFEILLPGDLPESIHSPLSHITYTATTTAKRSGFTKNLKDKKTVNVQRLSMPISEVQEPRALVRFGELESELMFCIFASSTTYSPNADIPIKVGIKSLKQNSKVSRVQATLHEVTKCPTQDGKVKCKTTKIRETCNNWDSKPYGGMWIQPMILSANKKSEKIQSDRQNHYVSVQHELTITITLAQPENIRKRIIIRTSLQFVDSQILE</sequence>
<name>A0ABR2VK16_9FUNG</name>
<dbReference type="InterPro" id="IPR014752">
    <property type="entry name" value="Arrestin-like_C"/>
</dbReference>
<comment type="caution">
    <text evidence="2">The sequence shown here is derived from an EMBL/GenBank/DDBJ whole genome shotgun (WGS) entry which is preliminary data.</text>
</comment>
<protein>
    <recommendedName>
        <fullName evidence="1">Arrestin-like N-terminal domain-containing protein</fullName>
    </recommendedName>
</protein>
<dbReference type="PANTHER" id="PTHR11188:SF17">
    <property type="entry name" value="FI21816P1"/>
    <property type="match status" value="1"/>
</dbReference>
<keyword evidence="3" id="KW-1185">Reference proteome</keyword>
<gene>
    <name evidence="2" type="ORF">K7432_017701</name>
</gene>
<proteinExistence type="predicted"/>
<dbReference type="Pfam" id="PF00339">
    <property type="entry name" value="Arrestin_N"/>
    <property type="match status" value="1"/>
</dbReference>
<dbReference type="EMBL" id="JASJQH010011054">
    <property type="protein sequence ID" value="KAK9667554.1"/>
    <property type="molecule type" value="Genomic_DNA"/>
</dbReference>
<evidence type="ECO:0000313" key="2">
    <source>
        <dbReference type="EMBL" id="KAK9667554.1"/>
    </source>
</evidence>
<organism evidence="2 3">
    <name type="scientific">Basidiobolus ranarum</name>
    <dbReference type="NCBI Taxonomy" id="34480"/>
    <lineage>
        <taxon>Eukaryota</taxon>
        <taxon>Fungi</taxon>
        <taxon>Fungi incertae sedis</taxon>
        <taxon>Zoopagomycota</taxon>
        <taxon>Entomophthoromycotina</taxon>
        <taxon>Basidiobolomycetes</taxon>
        <taxon>Basidiobolales</taxon>
        <taxon>Basidiobolaceae</taxon>
        <taxon>Basidiobolus</taxon>
    </lineage>
</organism>
<dbReference type="InterPro" id="IPR050357">
    <property type="entry name" value="Arrestin_domain-protein"/>
</dbReference>
<feature type="non-terminal residue" evidence="2">
    <location>
        <position position="299"/>
    </location>
</feature>
<accession>A0ABR2VK16</accession>